<keyword evidence="8" id="KW-1185">Reference proteome</keyword>
<dbReference type="PROSITE" id="PS51371">
    <property type="entry name" value="CBS"/>
    <property type="match status" value="2"/>
</dbReference>
<dbReference type="SUPFAM" id="SSF56176">
    <property type="entry name" value="FAD-binding/transporter-associated domain-like"/>
    <property type="match status" value="1"/>
</dbReference>
<evidence type="ECO:0000259" key="6">
    <source>
        <dbReference type="PROSITE" id="PS51371"/>
    </source>
</evidence>
<dbReference type="CDD" id="cd04590">
    <property type="entry name" value="CBS_pair_CorC_HlyC_assoc"/>
    <property type="match status" value="1"/>
</dbReference>
<dbReference type="Gene3D" id="3.30.465.10">
    <property type="match status" value="1"/>
</dbReference>
<feature type="region of interest" description="Disordered" evidence="5">
    <location>
        <begin position="319"/>
        <end position="339"/>
    </location>
</feature>
<evidence type="ECO:0000256" key="3">
    <source>
        <dbReference type="ARBA" id="ARBA00023122"/>
    </source>
</evidence>
<dbReference type="GO" id="GO:0005886">
    <property type="term" value="C:plasma membrane"/>
    <property type="evidence" value="ECO:0007669"/>
    <property type="project" value="TreeGrafter"/>
</dbReference>
<evidence type="ECO:0000313" key="8">
    <source>
        <dbReference type="Proteomes" id="UP000599312"/>
    </source>
</evidence>
<dbReference type="Gene3D" id="3.10.580.10">
    <property type="entry name" value="CBS-domain"/>
    <property type="match status" value="1"/>
</dbReference>
<dbReference type="SUPFAM" id="SSF54631">
    <property type="entry name" value="CBS-domain pair"/>
    <property type="match status" value="1"/>
</dbReference>
<dbReference type="FunFam" id="3.10.580.10:FF:000002">
    <property type="entry name" value="Magnesium/cobalt efflux protein CorC"/>
    <property type="match status" value="1"/>
</dbReference>
<protein>
    <submittedName>
        <fullName evidence="7">HlyC/CorC family transporter</fullName>
    </submittedName>
</protein>
<dbReference type="RefSeq" id="WP_196271109.1">
    <property type="nucleotide sequence ID" value="NZ_JADQDO010000002.1"/>
</dbReference>
<evidence type="ECO:0000256" key="1">
    <source>
        <dbReference type="ARBA" id="ARBA00006446"/>
    </source>
</evidence>
<comment type="caution">
    <text evidence="7">The sequence shown here is derived from an EMBL/GenBank/DDBJ whole genome shotgun (WGS) entry which is preliminary data.</text>
</comment>
<dbReference type="EMBL" id="JADQDO010000002">
    <property type="protein sequence ID" value="MBF9233138.1"/>
    <property type="molecule type" value="Genomic_DNA"/>
</dbReference>
<gene>
    <name evidence="7" type="ORF">I2H38_07060</name>
</gene>
<feature type="domain" description="CBS" evidence="6">
    <location>
        <begin position="170"/>
        <end position="227"/>
    </location>
</feature>
<dbReference type="InterPro" id="IPR046342">
    <property type="entry name" value="CBS_dom_sf"/>
</dbReference>
<dbReference type="InterPro" id="IPR000644">
    <property type="entry name" value="CBS_dom"/>
</dbReference>
<dbReference type="Proteomes" id="UP000599312">
    <property type="component" value="Unassembled WGS sequence"/>
</dbReference>
<dbReference type="SMART" id="SM01091">
    <property type="entry name" value="CorC_HlyC"/>
    <property type="match status" value="1"/>
</dbReference>
<feature type="region of interest" description="Disordered" evidence="5">
    <location>
        <begin position="1"/>
        <end position="20"/>
    </location>
</feature>
<name>A0A931FQ58_9HYPH</name>
<dbReference type="InterPro" id="IPR044751">
    <property type="entry name" value="Ion_transp-like_CBS"/>
</dbReference>
<dbReference type="Pfam" id="PF03471">
    <property type="entry name" value="CorC_HlyC"/>
    <property type="match status" value="1"/>
</dbReference>
<evidence type="ECO:0000256" key="5">
    <source>
        <dbReference type="SAM" id="MobiDB-lite"/>
    </source>
</evidence>
<dbReference type="SMART" id="SM00116">
    <property type="entry name" value="CBS"/>
    <property type="match status" value="2"/>
</dbReference>
<evidence type="ECO:0000313" key="7">
    <source>
        <dbReference type="EMBL" id="MBF9233138.1"/>
    </source>
</evidence>
<organism evidence="7 8">
    <name type="scientific">Microvirga alba</name>
    <dbReference type="NCBI Taxonomy" id="2791025"/>
    <lineage>
        <taxon>Bacteria</taxon>
        <taxon>Pseudomonadati</taxon>
        <taxon>Pseudomonadota</taxon>
        <taxon>Alphaproteobacteria</taxon>
        <taxon>Hyphomicrobiales</taxon>
        <taxon>Methylobacteriaceae</taxon>
        <taxon>Microvirga</taxon>
    </lineage>
</organism>
<sequence length="339" mass="37134">MNEDRSRNDTSVRTSPDPEGLRDHWYDRLLIRLGLKTRDSIREDLEDALSETVEDPDFSPKERAMLKNVLSFHRIRVDDVMVPRADIVAVAIDTTLGDLLNLFRSAGHSRLPVYGDTLDDPKGMVHIRDFLDFIAMRADAGASESGASDDTPPPSLGQIDLSQTLASANILRPVLFVPRSMPAIDLLVRMQATRTHMALVIDEYGGTDGLVSIEDLVEMVVGDIEDEHDDATEIMIVPNPDGTFTADARASLDEIKESLGIDLTDEDSAEDIDTIGGFIVTLAGRVPSRNELILGPGNLEFEVLDADPRRVKRLRIHRRDAAPAAEAESTSSPESAVAG</sequence>
<dbReference type="GO" id="GO:0050660">
    <property type="term" value="F:flavin adenine dinucleotide binding"/>
    <property type="evidence" value="ECO:0007669"/>
    <property type="project" value="InterPro"/>
</dbReference>
<evidence type="ECO:0000256" key="2">
    <source>
        <dbReference type="ARBA" id="ARBA00022737"/>
    </source>
</evidence>
<feature type="compositionally biased region" description="Low complexity" evidence="5">
    <location>
        <begin position="322"/>
        <end position="339"/>
    </location>
</feature>
<feature type="compositionally biased region" description="Basic and acidic residues" evidence="5">
    <location>
        <begin position="1"/>
        <end position="10"/>
    </location>
</feature>
<comment type="similarity">
    <text evidence="1">Belongs to the UPF0053 family. Hemolysin C subfamily.</text>
</comment>
<accession>A0A931FQ58</accession>
<dbReference type="InterPro" id="IPR036318">
    <property type="entry name" value="FAD-bd_PCMH-like_sf"/>
</dbReference>
<reference evidence="7" key="1">
    <citation type="submission" date="2020-11" db="EMBL/GenBank/DDBJ databases">
        <authorList>
            <person name="Kim M.K."/>
        </authorList>
    </citation>
    <scope>NUCLEOTIDE SEQUENCE</scope>
    <source>
        <strain evidence="7">BT350</strain>
    </source>
</reference>
<dbReference type="Pfam" id="PF00571">
    <property type="entry name" value="CBS"/>
    <property type="match status" value="2"/>
</dbReference>
<proteinExistence type="inferred from homology"/>
<feature type="domain" description="CBS" evidence="6">
    <location>
        <begin position="81"/>
        <end position="140"/>
    </location>
</feature>
<keyword evidence="3 4" id="KW-0129">CBS domain</keyword>
<evidence type="ECO:0000256" key="4">
    <source>
        <dbReference type="PROSITE-ProRule" id="PRU00703"/>
    </source>
</evidence>
<keyword evidence="2" id="KW-0677">Repeat</keyword>
<dbReference type="PANTHER" id="PTHR22777">
    <property type="entry name" value="HEMOLYSIN-RELATED"/>
    <property type="match status" value="1"/>
</dbReference>
<dbReference type="InterPro" id="IPR016169">
    <property type="entry name" value="FAD-bd_PCMH_sub2"/>
</dbReference>
<dbReference type="PANTHER" id="PTHR22777:SF27">
    <property type="entry name" value="MAGNESIUM AND COBALT EFFLUX PROTEIN CORC"/>
    <property type="match status" value="1"/>
</dbReference>
<dbReference type="InterPro" id="IPR005170">
    <property type="entry name" value="Transptr-assoc_dom"/>
</dbReference>
<dbReference type="AlphaFoldDB" id="A0A931FQ58"/>